<reference evidence="2" key="1">
    <citation type="submission" date="2020-10" db="EMBL/GenBank/DDBJ databases">
        <authorList>
            <person name="Castelo-Branco R."/>
            <person name="Eusebio N."/>
            <person name="Adriana R."/>
            <person name="Vieira A."/>
            <person name="Brugerolle De Fraissinette N."/>
            <person name="Rezende De Castro R."/>
            <person name="Schneider M.P."/>
            <person name="Vasconcelos V."/>
            <person name="Leao P.N."/>
        </authorList>
    </citation>
    <scope>NUCLEOTIDE SEQUENCE</scope>
    <source>
        <strain evidence="2">LEGE 07157</strain>
    </source>
</reference>
<evidence type="ECO:0008006" key="4">
    <source>
        <dbReference type="Google" id="ProtNLM"/>
    </source>
</evidence>
<dbReference type="Gene3D" id="1.10.10.10">
    <property type="entry name" value="Winged helix-like DNA-binding domain superfamily/Winged helix DNA-binding domain"/>
    <property type="match status" value="1"/>
</dbReference>
<evidence type="ECO:0000256" key="1">
    <source>
        <dbReference type="SAM" id="Phobius"/>
    </source>
</evidence>
<dbReference type="RefSeq" id="WP_194029363.1">
    <property type="nucleotide sequence ID" value="NZ_JADEWZ010000013.1"/>
</dbReference>
<gene>
    <name evidence="2" type="ORF">IQ249_10185</name>
</gene>
<keyword evidence="1" id="KW-0812">Transmembrane</keyword>
<keyword evidence="1" id="KW-0472">Membrane</keyword>
<comment type="caution">
    <text evidence="2">The sequence shown here is derived from an EMBL/GenBank/DDBJ whole genome shotgun (WGS) entry which is preliminary data.</text>
</comment>
<evidence type="ECO:0000313" key="3">
    <source>
        <dbReference type="Proteomes" id="UP000654482"/>
    </source>
</evidence>
<dbReference type="InterPro" id="IPR036388">
    <property type="entry name" value="WH-like_DNA-bd_sf"/>
</dbReference>
<name>A0A8J7DWB6_9CYAN</name>
<accession>A0A8J7DWB6</accession>
<dbReference type="SUPFAM" id="SSF46785">
    <property type="entry name" value="Winged helix' DNA-binding domain"/>
    <property type="match status" value="1"/>
</dbReference>
<feature type="transmembrane region" description="Helical" evidence="1">
    <location>
        <begin position="9"/>
        <end position="29"/>
    </location>
</feature>
<evidence type="ECO:0000313" key="2">
    <source>
        <dbReference type="EMBL" id="MBE9116264.1"/>
    </source>
</evidence>
<proteinExistence type="predicted"/>
<organism evidence="2 3">
    <name type="scientific">Lusitaniella coriacea LEGE 07157</name>
    <dbReference type="NCBI Taxonomy" id="945747"/>
    <lineage>
        <taxon>Bacteria</taxon>
        <taxon>Bacillati</taxon>
        <taxon>Cyanobacteriota</taxon>
        <taxon>Cyanophyceae</taxon>
        <taxon>Spirulinales</taxon>
        <taxon>Lusitaniellaceae</taxon>
        <taxon>Lusitaniella</taxon>
    </lineage>
</organism>
<dbReference type="Proteomes" id="UP000654482">
    <property type="component" value="Unassembled WGS sequence"/>
</dbReference>
<dbReference type="InterPro" id="IPR036390">
    <property type="entry name" value="WH_DNA-bd_sf"/>
</dbReference>
<protein>
    <recommendedName>
        <fullName evidence="4">MarR family transcriptional regulator</fullName>
    </recommendedName>
</protein>
<dbReference type="EMBL" id="JADEWZ010000013">
    <property type="protein sequence ID" value="MBE9116264.1"/>
    <property type="molecule type" value="Genomic_DNA"/>
</dbReference>
<keyword evidence="3" id="KW-1185">Reference proteome</keyword>
<sequence>MYKGQRDRVVLFCGFKSIAALGFCIARMLPQGEFHYLPFESNTSDARPAREYHSKRIEIQGRESCAARSHVVSRQHIQKLVNEMLKEGTIDAIENPAHKRSKLLRLTPKGEEVFAELTHRIAHLAESLADEMDIEQLQTTLTVLQHLHRKVGATFKQLEDEVS</sequence>
<keyword evidence="1" id="KW-1133">Transmembrane helix</keyword>
<dbReference type="AlphaFoldDB" id="A0A8J7DWB6"/>